<dbReference type="OrthoDB" id="3297477at2"/>
<dbReference type="Proteomes" id="UP000198949">
    <property type="component" value="Unassembled WGS sequence"/>
</dbReference>
<dbReference type="RefSeq" id="WP_091040472.1">
    <property type="nucleotide sequence ID" value="NZ_FNAD01000024.1"/>
</dbReference>
<feature type="transmembrane region" description="Helical" evidence="1">
    <location>
        <begin position="130"/>
        <end position="151"/>
    </location>
</feature>
<keyword evidence="1" id="KW-0812">Transmembrane</keyword>
<dbReference type="AlphaFoldDB" id="A0A1G7DCF5"/>
<accession>A0A1G7DCF5</accession>
<feature type="transmembrane region" description="Helical" evidence="1">
    <location>
        <begin position="83"/>
        <end position="109"/>
    </location>
</feature>
<feature type="transmembrane region" description="Helical" evidence="1">
    <location>
        <begin position="202"/>
        <end position="223"/>
    </location>
</feature>
<feature type="transmembrane region" description="Helical" evidence="1">
    <location>
        <begin position="171"/>
        <end position="195"/>
    </location>
</feature>
<evidence type="ECO:0000256" key="1">
    <source>
        <dbReference type="SAM" id="Phobius"/>
    </source>
</evidence>
<keyword evidence="1" id="KW-1133">Transmembrane helix</keyword>
<dbReference type="Pfam" id="PF12679">
    <property type="entry name" value="ABC2_membrane_2"/>
    <property type="match status" value="1"/>
</dbReference>
<gene>
    <name evidence="2" type="ORF">SAMN05216270_12421</name>
</gene>
<keyword evidence="3" id="KW-1185">Reference proteome</keyword>
<name>A0A1G7DCF5_9ACTN</name>
<organism evidence="2 3">
    <name type="scientific">Glycomyces harbinensis</name>
    <dbReference type="NCBI Taxonomy" id="58114"/>
    <lineage>
        <taxon>Bacteria</taxon>
        <taxon>Bacillati</taxon>
        <taxon>Actinomycetota</taxon>
        <taxon>Actinomycetes</taxon>
        <taxon>Glycomycetales</taxon>
        <taxon>Glycomycetaceae</taxon>
        <taxon>Glycomyces</taxon>
    </lineage>
</organism>
<dbReference type="STRING" id="58114.SAMN05216270_12421"/>
<sequence>MKAVIASEFLKIRSLRTWRWFTLATAVCALVSAAWSAVQMAAFLQPFDDYVAASVLRPREELSERTVAELRQNYDSFSDVDTMFTLILTGGQYTGLIFAALLAATVFSAEVRHRTLSASFIAVPVREKVIAAKFIVAAVSGVFLWAVATLVDLAVAAGFAMTTGADFRLPLGAVAVNLGAFVVWSVLGLSIATFFQNHTVAAVVIAVGYVASSTGIQVFAQFFDQFVYHADWLYQLQVLAPGTATQLMTSVDRQMPLLPDPWVGTVVLLGYAALGAAVGAAVLRRKEV</sequence>
<dbReference type="GO" id="GO:0140359">
    <property type="term" value="F:ABC-type transporter activity"/>
    <property type="evidence" value="ECO:0007669"/>
    <property type="project" value="InterPro"/>
</dbReference>
<evidence type="ECO:0000313" key="2">
    <source>
        <dbReference type="EMBL" id="SDE49222.1"/>
    </source>
</evidence>
<feature type="transmembrane region" description="Helical" evidence="1">
    <location>
        <begin position="262"/>
        <end position="283"/>
    </location>
</feature>
<protein>
    <submittedName>
        <fullName evidence="2">ABC-2 family transporter protein</fullName>
    </submittedName>
</protein>
<proteinExistence type="predicted"/>
<dbReference type="EMBL" id="FNAD01000024">
    <property type="protein sequence ID" value="SDE49222.1"/>
    <property type="molecule type" value="Genomic_DNA"/>
</dbReference>
<evidence type="ECO:0000313" key="3">
    <source>
        <dbReference type="Proteomes" id="UP000198949"/>
    </source>
</evidence>
<reference evidence="3" key="1">
    <citation type="submission" date="2016-10" db="EMBL/GenBank/DDBJ databases">
        <authorList>
            <person name="Varghese N."/>
            <person name="Submissions S."/>
        </authorList>
    </citation>
    <scope>NUCLEOTIDE SEQUENCE [LARGE SCALE GENOMIC DNA]</scope>
    <source>
        <strain evidence="3">CGMCC 4.3516</strain>
    </source>
</reference>
<dbReference type="GO" id="GO:0005886">
    <property type="term" value="C:plasma membrane"/>
    <property type="evidence" value="ECO:0007669"/>
    <property type="project" value="UniProtKB-SubCell"/>
</dbReference>
<keyword evidence="1" id="KW-0472">Membrane</keyword>